<dbReference type="GO" id="GO:0016491">
    <property type="term" value="F:oxidoreductase activity"/>
    <property type="evidence" value="ECO:0007669"/>
    <property type="project" value="InterPro"/>
</dbReference>
<sequence length="77" mass="9244">MKFSKVIGQQVSDDLEVPIDEEEFVIDPICELELQPYETEYRSYHKGKLYYFCSEDCLQRFEDCPEKYASEFIYEHG</sequence>
<feature type="domain" description="TRASH" evidence="1">
    <location>
        <begin position="27"/>
        <end position="65"/>
    </location>
</feature>
<dbReference type="AlphaFoldDB" id="A0A0G0QRM8"/>
<organism evidence="2 3">
    <name type="scientific">Candidatus Daviesbacteria bacterium GW2011_GWC2_40_12</name>
    <dbReference type="NCBI Taxonomy" id="1618431"/>
    <lineage>
        <taxon>Bacteria</taxon>
        <taxon>Candidatus Daviesiibacteriota</taxon>
    </lineage>
</organism>
<dbReference type="InterPro" id="IPR007029">
    <property type="entry name" value="YHS_dom"/>
</dbReference>
<dbReference type="InterPro" id="IPR009078">
    <property type="entry name" value="Ferritin-like_SF"/>
</dbReference>
<name>A0A0G0QRM8_9BACT</name>
<dbReference type="InterPro" id="IPR012348">
    <property type="entry name" value="RNR-like"/>
</dbReference>
<dbReference type="InterPro" id="IPR011017">
    <property type="entry name" value="TRASH_dom"/>
</dbReference>
<evidence type="ECO:0000313" key="3">
    <source>
        <dbReference type="Proteomes" id="UP000034881"/>
    </source>
</evidence>
<accession>A0A0G0QRM8</accession>
<reference evidence="2 3" key="1">
    <citation type="journal article" date="2015" name="Nature">
        <title>rRNA introns, odd ribosomes, and small enigmatic genomes across a large radiation of phyla.</title>
        <authorList>
            <person name="Brown C.T."/>
            <person name="Hug L.A."/>
            <person name="Thomas B.C."/>
            <person name="Sharon I."/>
            <person name="Castelle C.J."/>
            <person name="Singh A."/>
            <person name="Wilkins M.J."/>
            <person name="Williams K.H."/>
            <person name="Banfield J.F."/>
        </authorList>
    </citation>
    <scope>NUCLEOTIDE SEQUENCE [LARGE SCALE GENOMIC DNA]</scope>
</reference>
<dbReference type="Pfam" id="PF04945">
    <property type="entry name" value="YHS"/>
    <property type="match status" value="1"/>
</dbReference>
<dbReference type="EMBL" id="LBYB01000001">
    <property type="protein sequence ID" value="KKR42803.1"/>
    <property type="molecule type" value="Genomic_DNA"/>
</dbReference>
<dbReference type="SMART" id="SM00746">
    <property type="entry name" value="TRASH"/>
    <property type="match status" value="1"/>
</dbReference>
<proteinExistence type="predicted"/>
<evidence type="ECO:0000313" key="2">
    <source>
        <dbReference type="EMBL" id="KKR42803.1"/>
    </source>
</evidence>
<evidence type="ECO:0000259" key="1">
    <source>
        <dbReference type="SMART" id="SM00746"/>
    </source>
</evidence>
<dbReference type="SUPFAM" id="SSF47240">
    <property type="entry name" value="Ferritin-like"/>
    <property type="match status" value="1"/>
</dbReference>
<comment type="caution">
    <text evidence="2">The sequence shown here is derived from an EMBL/GenBank/DDBJ whole genome shotgun (WGS) entry which is preliminary data.</text>
</comment>
<gene>
    <name evidence="2" type="ORF">UT77_C0001G0254</name>
</gene>
<protein>
    <submittedName>
        <fullName evidence="2">YHS domain-containing protein</fullName>
    </submittedName>
</protein>
<dbReference type="Gene3D" id="1.10.620.20">
    <property type="entry name" value="Ribonucleotide Reductase, subunit A"/>
    <property type="match status" value="1"/>
</dbReference>
<dbReference type="Proteomes" id="UP000034881">
    <property type="component" value="Unassembled WGS sequence"/>
</dbReference>